<proteinExistence type="inferred from homology"/>
<evidence type="ECO:0000313" key="6">
    <source>
        <dbReference type="EMBL" id="KAF8568368.1"/>
    </source>
</evidence>
<dbReference type="Proteomes" id="UP000699462">
    <property type="component" value="Unassembled WGS sequence"/>
</dbReference>
<comment type="similarity">
    <text evidence="4">Belongs to the class V-like SAM-binding methyltransferase superfamily. SETD3 actin-histidine methyltransferase family.</text>
</comment>
<evidence type="ECO:0000256" key="1">
    <source>
        <dbReference type="ARBA" id="ARBA00022603"/>
    </source>
</evidence>
<dbReference type="OrthoDB" id="441812at2759"/>
<keyword evidence="3 4" id="KW-0949">S-adenosyl-L-methionine</keyword>
<dbReference type="Gene3D" id="3.90.1410.10">
    <property type="entry name" value="set domain protein methyltransferase, domain 1"/>
    <property type="match status" value="1"/>
</dbReference>
<dbReference type="PANTHER" id="PTHR13271:SF47">
    <property type="entry name" value="ACTIN-HISTIDINE N-METHYLTRANSFERASE"/>
    <property type="match status" value="1"/>
</dbReference>
<dbReference type="SUPFAM" id="SSF82199">
    <property type="entry name" value="SET domain"/>
    <property type="match status" value="1"/>
</dbReference>
<dbReference type="GO" id="GO:0032259">
    <property type="term" value="P:methylation"/>
    <property type="evidence" value="ECO:0007669"/>
    <property type="project" value="UniProtKB-KW"/>
</dbReference>
<dbReference type="InterPro" id="IPR025785">
    <property type="entry name" value="SETD3"/>
</dbReference>
<keyword evidence="7" id="KW-1185">Reference proteome</keyword>
<dbReference type="PROSITE" id="PS51565">
    <property type="entry name" value="SAM_MT85_SETD3"/>
    <property type="match status" value="1"/>
</dbReference>
<sequence>MPNEFPRKQLNKQFAFPKHVQNKSCIISKKLMRVCLESKITSINAYEIFNVLYSLTQELIELQKSKSFVGVRSFADFSFCRRLEKQTENRLDLVNALVSEHSQFVRQKLVAQSFEKSGLGLTAVSHIEVGVTSQLFLSLKEGTCVLRIPKDVMLDVSTGSSPEFGSFIVHDPIASTMENVALSLRLLTELVLWSKSVYYNYIRSLPVSYQTFMDMNPDDLKHLRGSTTLGNPLFPFDLTSFLLETLVCNFLFICRQYAYFFNRFQDKSDLQFAKSFCFEDYRWAVSSVMSRNNLIPKGDKGAKQMCMIPIWDMTNHKTGKVTTDFIVESGELIFYAMEPAKPGDQIFMDYGARTSAEFLLFSGFVPAHNPHNHVRATFGISNADPLGSKRKRMLELIGLEMSVHAVRFRHYNLSSTHSPLVCHITDKASSLMDVLAFARVFTMNEGISNADPLGSKRKRMLELIGLEMSVHAVRFRHYNLSSTHSPLVCHITDKASSLMDVLAFARVFTMNEEELDSLLSSNQRVHDDLRSFAPSSPRDVDHKAIDFLVKRFQLLIMAYGSVITVTDPEHANLTPIQQHCELLRTQEIELLRSSIVHLETIRSSPDRSETLSTSDLNGIASAHL</sequence>
<gene>
    <name evidence="6" type="ORF">P879_08924</name>
</gene>
<comment type="caution">
    <text evidence="6">The sequence shown here is derived from an EMBL/GenBank/DDBJ whole genome shotgun (WGS) entry which is preliminary data.</text>
</comment>
<organism evidence="6 7">
    <name type="scientific">Paragonimus westermani</name>
    <dbReference type="NCBI Taxonomy" id="34504"/>
    <lineage>
        <taxon>Eukaryota</taxon>
        <taxon>Metazoa</taxon>
        <taxon>Spiralia</taxon>
        <taxon>Lophotrochozoa</taxon>
        <taxon>Platyhelminthes</taxon>
        <taxon>Trematoda</taxon>
        <taxon>Digenea</taxon>
        <taxon>Plagiorchiida</taxon>
        <taxon>Troglotremata</taxon>
        <taxon>Troglotrematidae</taxon>
        <taxon>Paragonimus</taxon>
    </lineage>
</organism>
<evidence type="ECO:0000256" key="4">
    <source>
        <dbReference type="PROSITE-ProRule" id="PRU00898"/>
    </source>
</evidence>
<name>A0A8T0DMZ4_9TREM</name>
<evidence type="ECO:0000256" key="3">
    <source>
        <dbReference type="ARBA" id="ARBA00022691"/>
    </source>
</evidence>
<dbReference type="InterPro" id="IPR044428">
    <property type="entry name" value="SETD3_SET"/>
</dbReference>
<reference evidence="6 7" key="1">
    <citation type="submission" date="2019-07" db="EMBL/GenBank/DDBJ databases">
        <title>Annotation for the trematode Paragonimus westermani.</title>
        <authorList>
            <person name="Choi Y.-J."/>
        </authorList>
    </citation>
    <scope>NUCLEOTIDE SEQUENCE [LARGE SCALE GENOMIC DNA]</scope>
    <source>
        <strain evidence="6">180907_Pwestermani</strain>
    </source>
</reference>
<dbReference type="GO" id="GO:0016279">
    <property type="term" value="F:protein-lysine N-methyltransferase activity"/>
    <property type="evidence" value="ECO:0007669"/>
    <property type="project" value="TreeGrafter"/>
</dbReference>
<dbReference type="InterPro" id="IPR050600">
    <property type="entry name" value="SETD3_SETD6_MTase"/>
</dbReference>
<dbReference type="SUPFAM" id="SSF81822">
    <property type="entry name" value="RuBisCo LSMT C-terminal, substrate-binding domain"/>
    <property type="match status" value="1"/>
</dbReference>
<comment type="catalytic activity">
    <reaction evidence="4">
        <text>L-histidyl-[protein] + S-adenosyl-L-methionine = N(tele)-methyl-L-histidyl-[protein] + S-adenosyl-L-homocysteine + H(+)</text>
        <dbReference type="Rhea" id="RHEA:19369"/>
        <dbReference type="Rhea" id="RHEA-COMP:9745"/>
        <dbReference type="Rhea" id="RHEA-COMP:11600"/>
        <dbReference type="ChEBI" id="CHEBI:15378"/>
        <dbReference type="ChEBI" id="CHEBI:16367"/>
        <dbReference type="ChEBI" id="CHEBI:29979"/>
        <dbReference type="ChEBI" id="CHEBI:57856"/>
        <dbReference type="ChEBI" id="CHEBI:59789"/>
        <dbReference type="EC" id="2.1.1.85"/>
    </reaction>
</comment>
<dbReference type="EC" id="2.1.1.85" evidence="4"/>
<keyword evidence="2 4" id="KW-0808">Transferase</keyword>
<dbReference type="AlphaFoldDB" id="A0A8T0DMZ4"/>
<keyword evidence="1 4" id="KW-0489">Methyltransferase</keyword>
<dbReference type="Pfam" id="PF09273">
    <property type="entry name" value="Rubis-subs-bind"/>
    <property type="match status" value="1"/>
</dbReference>
<dbReference type="InterPro" id="IPR015353">
    <property type="entry name" value="Rubisco_LSMT_subst-bd"/>
</dbReference>
<dbReference type="CDD" id="cd19176">
    <property type="entry name" value="SET_SETD3"/>
    <property type="match status" value="1"/>
</dbReference>
<dbReference type="Gene3D" id="3.90.1420.10">
    <property type="entry name" value="Rubisco LSMT, substrate-binding domain"/>
    <property type="match status" value="1"/>
</dbReference>
<evidence type="ECO:0000259" key="5">
    <source>
        <dbReference type="Pfam" id="PF09273"/>
    </source>
</evidence>
<dbReference type="GO" id="GO:0018064">
    <property type="term" value="F:protein-L-histidine N-tele-methyltransferase activity"/>
    <property type="evidence" value="ECO:0007669"/>
    <property type="project" value="UniProtKB-EC"/>
</dbReference>
<protein>
    <recommendedName>
        <fullName evidence="4">protein-histidine N-methyltransferase</fullName>
        <ecNumber evidence="4">2.1.1.85</ecNumber>
    </recommendedName>
</protein>
<dbReference type="InterPro" id="IPR036464">
    <property type="entry name" value="Rubisco_LSMT_subst-bd_sf"/>
</dbReference>
<dbReference type="InterPro" id="IPR046341">
    <property type="entry name" value="SET_dom_sf"/>
</dbReference>
<accession>A0A8T0DMZ4</accession>
<feature type="domain" description="Rubisco LSMT substrate-binding" evidence="5">
    <location>
        <begin position="450"/>
        <end position="587"/>
    </location>
</feature>
<dbReference type="PANTHER" id="PTHR13271">
    <property type="entry name" value="UNCHARACTERIZED PUTATIVE METHYLTRANSFERASE"/>
    <property type="match status" value="1"/>
</dbReference>
<evidence type="ECO:0000313" key="7">
    <source>
        <dbReference type="Proteomes" id="UP000699462"/>
    </source>
</evidence>
<dbReference type="EMBL" id="JTDF01002851">
    <property type="protein sequence ID" value="KAF8568368.1"/>
    <property type="molecule type" value="Genomic_DNA"/>
</dbReference>
<evidence type="ECO:0000256" key="2">
    <source>
        <dbReference type="ARBA" id="ARBA00022679"/>
    </source>
</evidence>